<keyword evidence="2" id="KW-1185">Reference proteome</keyword>
<organism evidence="1 2">
    <name type="scientific">Rhodopirellula baltica (strain DSM 10527 / NCIMB 13988 / SH1)</name>
    <dbReference type="NCBI Taxonomy" id="243090"/>
    <lineage>
        <taxon>Bacteria</taxon>
        <taxon>Pseudomonadati</taxon>
        <taxon>Planctomycetota</taxon>
        <taxon>Planctomycetia</taxon>
        <taxon>Pirellulales</taxon>
        <taxon>Pirellulaceae</taxon>
        <taxon>Rhodopirellula</taxon>
    </lineage>
</organism>
<dbReference type="STRING" id="243090.RB12386"/>
<dbReference type="Proteomes" id="UP000001025">
    <property type="component" value="Chromosome"/>
</dbReference>
<sequence length="61" mass="6565">MRRRSARLKSGLILPGLRSTTNTTALSFGPSASCDAFGVDTEFGVSVELRLRMADASRYVA</sequence>
<dbReference type="AlphaFoldDB" id="Q7UIQ8"/>
<protein>
    <submittedName>
        <fullName evidence="1">Uncharacterized protein</fullName>
    </submittedName>
</protein>
<dbReference type="InParanoid" id="Q7UIQ8"/>
<name>Q7UIQ8_RHOBA</name>
<accession>Q7UIQ8</accession>
<dbReference type="KEGG" id="rba:RB12386"/>
<dbReference type="EnsemblBacteria" id="CAD77554">
    <property type="protein sequence ID" value="CAD77554"/>
    <property type="gene ID" value="RB12386"/>
</dbReference>
<dbReference type="EMBL" id="BX294155">
    <property type="protein sequence ID" value="CAD77554.1"/>
    <property type="molecule type" value="Genomic_DNA"/>
</dbReference>
<evidence type="ECO:0000313" key="2">
    <source>
        <dbReference type="Proteomes" id="UP000001025"/>
    </source>
</evidence>
<dbReference type="HOGENOM" id="CLU_2919728_0_0_0"/>
<proteinExistence type="predicted"/>
<evidence type="ECO:0000313" key="1">
    <source>
        <dbReference type="EMBL" id="CAD77554.1"/>
    </source>
</evidence>
<gene>
    <name evidence="1" type="ordered locus">RB12386</name>
</gene>
<reference evidence="1 2" key="1">
    <citation type="journal article" date="2003" name="Proc. Natl. Acad. Sci. U.S.A.">
        <title>Complete genome sequence of the marine planctomycete Pirellula sp. strain 1.</title>
        <authorList>
            <person name="Gloeckner F.O."/>
            <person name="Kube M."/>
            <person name="Bauer M."/>
            <person name="Teeling H."/>
            <person name="Lombardot T."/>
            <person name="Ludwig W."/>
            <person name="Gade D."/>
            <person name="Beck A."/>
            <person name="Borzym K."/>
            <person name="Heitmann K."/>
            <person name="Rabus R."/>
            <person name="Schlesner H."/>
            <person name="Amann R."/>
            <person name="Reinhardt R."/>
        </authorList>
    </citation>
    <scope>NUCLEOTIDE SEQUENCE [LARGE SCALE GENOMIC DNA]</scope>
    <source>
        <strain evidence="2">DSM 10527 / NCIMB 13988 / SH1</strain>
    </source>
</reference>